<reference evidence="8 9" key="1">
    <citation type="journal article" date="2017" name="Gigascience">
        <title>Draft genome of the honey bee ectoparasitic mite, Tropilaelaps mercedesae, is shaped by the parasitic life history.</title>
        <authorList>
            <person name="Dong X."/>
            <person name="Armstrong S.D."/>
            <person name="Xia D."/>
            <person name="Makepeace B.L."/>
            <person name="Darby A.C."/>
            <person name="Kadowaki T."/>
        </authorList>
    </citation>
    <scope>NUCLEOTIDE SEQUENCE [LARGE SCALE GENOMIC DNA]</scope>
    <source>
        <strain evidence="8">Wuxi-XJTLU</strain>
    </source>
</reference>
<protein>
    <submittedName>
        <fullName evidence="8">Zinc finger protein-like</fullName>
    </submittedName>
</protein>
<feature type="region of interest" description="Disordered" evidence="6">
    <location>
        <begin position="208"/>
        <end position="235"/>
    </location>
</feature>
<dbReference type="STRING" id="418985.A0A1V9X6D7"/>
<gene>
    <name evidence="8" type="ORF">BIW11_12436</name>
</gene>
<evidence type="ECO:0000313" key="8">
    <source>
        <dbReference type="EMBL" id="OQR69155.1"/>
    </source>
</evidence>
<proteinExistence type="predicted"/>
<dbReference type="InParanoid" id="A0A1V9X6D7"/>
<comment type="caution">
    <text evidence="8">The sequence shown here is derived from an EMBL/GenBank/DDBJ whole genome shotgun (WGS) entry which is preliminary data.</text>
</comment>
<dbReference type="SMART" id="SM00355">
    <property type="entry name" value="ZnF_C2H2"/>
    <property type="match status" value="9"/>
</dbReference>
<keyword evidence="3 5" id="KW-0863">Zinc-finger</keyword>
<evidence type="ECO:0000256" key="6">
    <source>
        <dbReference type="SAM" id="MobiDB-lite"/>
    </source>
</evidence>
<dbReference type="Gene3D" id="3.30.160.60">
    <property type="entry name" value="Classic Zinc Finger"/>
    <property type="match status" value="3"/>
</dbReference>
<dbReference type="InterPro" id="IPR013087">
    <property type="entry name" value="Znf_C2H2_type"/>
</dbReference>
<dbReference type="InterPro" id="IPR036236">
    <property type="entry name" value="Znf_C2H2_sf"/>
</dbReference>
<dbReference type="PROSITE" id="PS50157">
    <property type="entry name" value="ZINC_FINGER_C2H2_2"/>
    <property type="match status" value="3"/>
</dbReference>
<feature type="compositionally biased region" description="Acidic residues" evidence="6">
    <location>
        <begin position="108"/>
        <end position="120"/>
    </location>
</feature>
<evidence type="ECO:0000256" key="3">
    <source>
        <dbReference type="ARBA" id="ARBA00022771"/>
    </source>
</evidence>
<dbReference type="OrthoDB" id="30289at2759"/>
<keyword evidence="9" id="KW-1185">Reference proteome</keyword>
<accession>A0A1V9X6D7</accession>
<feature type="domain" description="C2H2-type" evidence="7">
    <location>
        <begin position="168"/>
        <end position="197"/>
    </location>
</feature>
<dbReference type="AlphaFoldDB" id="A0A1V9X6D7"/>
<evidence type="ECO:0000256" key="2">
    <source>
        <dbReference type="ARBA" id="ARBA00022737"/>
    </source>
</evidence>
<name>A0A1V9X6D7_9ACAR</name>
<dbReference type="PANTHER" id="PTHR24379">
    <property type="entry name" value="KRAB AND ZINC FINGER DOMAIN-CONTAINING"/>
    <property type="match status" value="1"/>
</dbReference>
<evidence type="ECO:0000256" key="1">
    <source>
        <dbReference type="ARBA" id="ARBA00022723"/>
    </source>
</evidence>
<dbReference type="PROSITE" id="PS00028">
    <property type="entry name" value="ZINC_FINGER_C2H2_1"/>
    <property type="match status" value="3"/>
</dbReference>
<dbReference type="GO" id="GO:0008270">
    <property type="term" value="F:zinc ion binding"/>
    <property type="evidence" value="ECO:0007669"/>
    <property type="project" value="UniProtKB-KW"/>
</dbReference>
<sequence>MDDASVDTHLCIRCNETIVGIGAYLDHRREDCLVNSGSTGFASSNSVTSLLGATNSGSVSQTLGGPAGDARDILDIPFLPDVPELPDFFLSLDLQRIAPIAESVDDIGDEVEEKDDDEDLDPFKPPRGHTGGKWRPGCRPSIMQGFSCHKDTLQGASPERLPDMLEKMGCAPCGRIFRDKYTYQRHLESELHRKRSLRNAKIIHTQCPPVEADPPELLTDSPMRRSRPSRMKCKADSPFNVSMQTKKKIKKAQCRCTLCFRWFQDTRGLNIHMGEHRGPDGLHCSQCSQKFSGEKELRLHLKTHKEHQKCCGTVFTTVKGYREHNQRVHPAIREWLSCPNCKRMYRTNRALREHICDGSDEKIPCTDCDYVGNQKNLALHRRTHANDKRYNCLKCNYRAVRHGQLWRHMKLHEGEKTYRCPYCDYSCVLVENLRAHILKGSKHKGLKVYPCEKCSFGTNNSMEAKRHADSHQLSQ</sequence>
<organism evidence="8 9">
    <name type="scientific">Tropilaelaps mercedesae</name>
    <dbReference type="NCBI Taxonomy" id="418985"/>
    <lineage>
        <taxon>Eukaryota</taxon>
        <taxon>Metazoa</taxon>
        <taxon>Ecdysozoa</taxon>
        <taxon>Arthropoda</taxon>
        <taxon>Chelicerata</taxon>
        <taxon>Arachnida</taxon>
        <taxon>Acari</taxon>
        <taxon>Parasitiformes</taxon>
        <taxon>Mesostigmata</taxon>
        <taxon>Gamasina</taxon>
        <taxon>Dermanyssoidea</taxon>
        <taxon>Laelapidae</taxon>
        <taxon>Tropilaelaps</taxon>
    </lineage>
</organism>
<dbReference type="SUPFAM" id="SSF57667">
    <property type="entry name" value="beta-beta-alpha zinc fingers"/>
    <property type="match status" value="4"/>
</dbReference>
<evidence type="ECO:0000313" key="9">
    <source>
        <dbReference type="Proteomes" id="UP000192247"/>
    </source>
</evidence>
<feature type="domain" description="C2H2-type" evidence="7">
    <location>
        <begin position="282"/>
        <end position="309"/>
    </location>
</feature>
<evidence type="ECO:0000256" key="4">
    <source>
        <dbReference type="ARBA" id="ARBA00022833"/>
    </source>
</evidence>
<dbReference type="Proteomes" id="UP000192247">
    <property type="component" value="Unassembled WGS sequence"/>
</dbReference>
<feature type="region of interest" description="Disordered" evidence="6">
    <location>
        <begin position="108"/>
        <end position="136"/>
    </location>
</feature>
<keyword evidence="1" id="KW-0479">Metal-binding</keyword>
<keyword evidence="2" id="KW-0677">Repeat</keyword>
<keyword evidence="4" id="KW-0862">Zinc</keyword>
<evidence type="ECO:0000256" key="5">
    <source>
        <dbReference type="PROSITE-ProRule" id="PRU00042"/>
    </source>
</evidence>
<dbReference type="FunCoup" id="A0A1V9X6D7">
    <property type="interactions" value="81"/>
</dbReference>
<dbReference type="PANTHER" id="PTHR24379:SF121">
    <property type="entry name" value="C2H2-TYPE DOMAIN-CONTAINING PROTEIN"/>
    <property type="match status" value="1"/>
</dbReference>
<feature type="domain" description="C2H2-type" evidence="7">
    <location>
        <begin position="390"/>
        <end position="417"/>
    </location>
</feature>
<dbReference type="EMBL" id="MNPL01022013">
    <property type="protein sequence ID" value="OQR69155.1"/>
    <property type="molecule type" value="Genomic_DNA"/>
</dbReference>
<evidence type="ECO:0000259" key="7">
    <source>
        <dbReference type="PROSITE" id="PS50157"/>
    </source>
</evidence>